<organism evidence="1 2">
    <name type="scientific">Grifola frondosa</name>
    <name type="common">Maitake</name>
    <name type="synonym">Polyporus frondosus</name>
    <dbReference type="NCBI Taxonomy" id="5627"/>
    <lineage>
        <taxon>Eukaryota</taxon>
        <taxon>Fungi</taxon>
        <taxon>Dikarya</taxon>
        <taxon>Basidiomycota</taxon>
        <taxon>Agaricomycotina</taxon>
        <taxon>Agaricomycetes</taxon>
        <taxon>Polyporales</taxon>
        <taxon>Grifolaceae</taxon>
        <taxon>Grifola</taxon>
    </lineage>
</organism>
<dbReference type="AlphaFoldDB" id="A0A1C7LN82"/>
<accession>A0A1C7LN82</accession>
<proteinExistence type="predicted"/>
<reference evidence="1 2" key="1">
    <citation type="submission" date="2016-03" db="EMBL/GenBank/DDBJ databases">
        <title>Whole genome sequencing of Grifola frondosa 9006-11.</title>
        <authorList>
            <person name="Min B."/>
            <person name="Park H."/>
            <person name="Kim J.-G."/>
            <person name="Cho H."/>
            <person name="Oh Y.-L."/>
            <person name="Kong W.-S."/>
            <person name="Choi I.-G."/>
        </authorList>
    </citation>
    <scope>NUCLEOTIDE SEQUENCE [LARGE SCALE GENOMIC DNA]</scope>
    <source>
        <strain evidence="1 2">9006-11</strain>
    </source>
</reference>
<sequence>MSVSYPPAVSHDLAESPRFLQLASSMPPQIQLPGSPRAPSHLRTQNPSVQAEMKPCPLRRAPLQSSLDVTRRRARAQPIISRHRASASPLSKLEAGAASVETDDVPVPSTAYLATWRDIFAIASGDSCMRYLPLEIPSATHNARSQTRSIKGTSYCSSHKLLTLQWLTSLSQHLPPVHPGPAATNNILAPRTRQSATVELVVDRAKPKFLVEA</sequence>
<dbReference type="Proteomes" id="UP000092993">
    <property type="component" value="Unassembled WGS sequence"/>
</dbReference>
<gene>
    <name evidence="1" type="ORF">A0H81_13863</name>
</gene>
<evidence type="ECO:0000313" key="2">
    <source>
        <dbReference type="Proteomes" id="UP000092993"/>
    </source>
</evidence>
<name>A0A1C7LN82_GRIFR</name>
<dbReference type="EMBL" id="LUGG01000032">
    <property type="protein sequence ID" value="OBZ66211.1"/>
    <property type="molecule type" value="Genomic_DNA"/>
</dbReference>
<keyword evidence="2" id="KW-1185">Reference proteome</keyword>
<protein>
    <submittedName>
        <fullName evidence="1">Uncharacterized protein</fullName>
    </submittedName>
</protein>
<comment type="caution">
    <text evidence="1">The sequence shown here is derived from an EMBL/GenBank/DDBJ whole genome shotgun (WGS) entry which is preliminary data.</text>
</comment>
<evidence type="ECO:0000313" key="1">
    <source>
        <dbReference type="EMBL" id="OBZ66211.1"/>
    </source>
</evidence>